<keyword evidence="1" id="KW-1133">Transmembrane helix</keyword>
<dbReference type="PANTHER" id="PTHR34923:SF1">
    <property type="entry name" value="SMALL INTEGRAL MEMBRANE PROTEIN 20"/>
    <property type="match status" value="1"/>
</dbReference>
<evidence type="ECO:0000313" key="2">
    <source>
        <dbReference type="EMBL" id="NWT81656.1"/>
    </source>
</evidence>
<protein>
    <submittedName>
        <fullName evidence="2">SIM20 protein</fullName>
    </submittedName>
</protein>
<dbReference type="Proteomes" id="UP000547499">
    <property type="component" value="Unassembled WGS sequence"/>
</dbReference>
<feature type="non-terminal residue" evidence="2">
    <location>
        <position position="56"/>
    </location>
</feature>
<accession>A0A7K5RPJ0</accession>
<proteinExistence type="predicted"/>
<reference evidence="2 3" key="1">
    <citation type="submission" date="2019-09" db="EMBL/GenBank/DDBJ databases">
        <title>Bird 10,000 Genomes (B10K) Project - Family phase.</title>
        <authorList>
            <person name="Zhang G."/>
        </authorList>
    </citation>
    <scope>NUCLEOTIDE SEQUENCE [LARGE SCALE GENOMIC DNA]</scope>
    <source>
        <strain evidence="2">B10K-DU-001-65</strain>
        <tissue evidence="2">Muscle</tissue>
    </source>
</reference>
<feature type="non-terminal residue" evidence="2">
    <location>
        <position position="1"/>
    </location>
</feature>
<keyword evidence="1" id="KW-0812">Transmembrane</keyword>
<dbReference type="GO" id="GO:0033617">
    <property type="term" value="P:mitochondrial respiratory chain complex IV assembly"/>
    <property type="evidence" value="ECO:0007669"/>
    <property type="project" value="InterPro"/>
</dbReference>
<organism evidence="2 3">
    <name type="scientific">Lanius ludovicianus</name>
    <name type="common">Loggerhead shrike</name>
    <dbReference type="NCBI Taxonomy" id="28713"/>
    <lineage>
        <taxon>Eukaryota</taxon>
        <taxon>Metazoa</taxon>
        <taxon>Chordata</taxon>
        <taxon>Craniata</taxon>
        <taxon>Vertebrata</taxon>
        <taxon>Euteleostomi</taxon>
        <taxon>Archelosauria</taxon>
        <taxon>Archosauria</taxon>
        <taxon>Dinosauria</taxon>
        <taxon>Saurischia</taxon>
        <taxon>Theropoda</taxon>
        <taxon>Coelurosauria</taxon>
        <taxon>Aves</taxon>
        <taxon>Neognathae</taxon>
        <taxon>Neoaves</taxon>
        <taxon>Telluraves</taxon>
        <taxon>Australaves</taxon>
        <taxon>Passeriformes</taxon>
        <taxon>Corvoidea</taxon>
        <taxon>Laniidae</taxon>
        <taxon>Lanius</taxon>
    </lineage>
</organism>
<evidence type="ECO:0000313" key="3">
    <source>
        <dbReference type="Proteomes" id="UP000547499"/>
    </source>
</evidence>
<comment type="caution">
    <text evidence="2">The sequence shown here is derived from an EMBL/GenBank/DDBJ whole genome shotgun (WGS) entry which is preliminary data.</text>
</comment>
<dbReference type="Pfam" id="PF15061">
    <property type="entry name" value="MITRAC7_Phoenixin"/>
    <property type="match status" value="1"/>
</dbReference>
<feature type="transmembrane region" description="Helical" evidence="1">
    <location>
        <begin position="7"/>
        <end position="26"/>
    </location>
</feature>
<dbReference type="GO" id="GO:0005743">
    <property type="term" value="C:mitochondrial inner membrane"/>
    <property type="evidence" value="ECO:0007669"/>
    <property type="project" value="TreeGrafter"/>
</dbReference>
<name>A0A7K5RPJ0_LANLU</name>
<gene>
    <name evidence="2" type="primary">Smim20</name>
    <name evidence="2" type="ORF">LANLUD_R02056</name>
</gene>
<keyword evidence="1" id="KW-0472">Membrane</keyword>
<dbReference type="EMBL" id="VYXG01003628">
    <property type="protein sequence ID" value="NWT81656.1"/>
    <property type="molecule type" value="Genomic_DNA"/>
</dbReference>
<keyword evidence="3" id="KW-1185">Reference proteome</keyword>
<dbReference type="PANTHER" id="PTHR34923">
    <property type="entry name" value="SMALL INTEGRAL MEMBRANE PROTEIN 20"/>
    <property type="match status" value="1"/>
</dbReference>
<sequence length="56" mass="6114">MAGLSRTLGIFGAFVAVVGAAFYPIYFRPLLLPEEYKKEQSINRAGIVQEDIQPAG</sequence>
<dbReference type="InterPro" id="IPR027917">
    <property type="entry name" value="MITRAC7/Phoenixin"/>
</dbReference>
<dbReference type="AlphaFoldDB" id="A0A7K5RPJ0"/>
<evidence type="ECO:0000256" key="1">
    <source>
        <dbReference type="SAM" id="Phobius"/>
    </source>
</evidence>